<evidence type="ECO:0000313" key="1">
    <source>
        <dbReference type="EMBL" id="KKM61014.1"/>
    </source>
</evidence>
<proteinExistence type="predicted"/>
<dbReference type="EMBL" id="LAZR01011568">
    <property type="protein sequence ID" value="KKM61014.1"/>
    <property type="molecule type" value="Genomic_DNA"/>
</dbReference>
<accession>A0A0F9IUH8</accession>
<name>A0A0F9IUH8_9ZZZZ</name>
<protein>
    <submittedName>
        <fullName evidence="1">Uncharacterized protein</fullName>
    </submittedName>
</protein>
<gene>
    <name evidence="1" type="ORF">LCGC14_1535990</name>
</gene>
<reference evidence="1" key="1">
    <citation type="journal article" date="2015" name="Nature">
        <title>Complex archaea that bridge the gap between prokaryotes and eukaryotes.</title>
        <authorList>
            <person name="Spang A."/>
            <person name="Saw J.H."/>
            <person name="Jorgensen S.L."/>
            <person name="Zaremba-Niedzwiedzka K."/>
            <person name="Martijn J."/>
            <person name="Lind A.E."/>
            <person name="van Eijk R."/>
            <person name="Schleper C."/>
            <person name="Guy L."/>
            <person name="Ettema T.J."/>
        </authorList>
    </citation>
    <scope>NUCLEOTIDE SEQUENCE</scope>
</reference>
<organism evidence="1">
    <name type="scientific">marine sediment metagenome</name>
    <dbReference type="NCBI Taxonomy" id="412755"/>
    <lineage>
        <taxon>unclassified sequences</taxon>
        <taxon>metagenomes</taxon>
        <taxon>ecological metagenomes</taxon>
    </lineage>
</organism>
<dbReference type="AlphaFoldDB" id="A0A0F9IUH8"/>
<comment type="caution">
    <text evidence="1">The sequence shown here is derived from an EMBL/GenBank/DDBJ whole genome shotgun (WGS) entry which is preliminary data.</text>
</comment>
<sequence length="48" mass="5663">MNGKIDEVQVNDLGEYDIYGTYEQEFSSIRRNTMRQTIVFYLTLTPNV</sequence>